<reference evidence="2 3" key="1">
    <citation type="submission" date="2020-09" db="EMBL/GenBank/DDBJ databases">
        <title>De no assembly of potato wild relative species, Solanum commersonii.</title>
        <authorList>
            <person name="Cho K."/>
        </authorList>
    </citation>
    <scope>NUCLEOTIDE SEQUENCE [LARGE SCALE GENOMIC DNA]</scope>
    <source>
        <strain evidence="2">LZ3.2</strain>
        <tissue evidence="2">Leaf</tissue>
    </source>
</reference>
<dbReference type="AlphaFoldDB" id="A0A9J5Z845"/>
<proteinExistence type="predicted"/>
<dbReference type="Proteomes" id="UP000824120">
    <property type="component" value="Chromosome 4"/>
</dbReference>
<evidence type="ECO:0000259" key="1">
    <source>
        <dbReference type="Pfam" id="PF24924"/>
    </source>
</evidence>
<accession>A0A9J5Z845</accession>
<protein>
    <recommendedName>
        <fullName evidence="1">DUF7745 domain-containing protein</fullName>
    </recommendedName>
</protein>
<evidence type="ECO:0000313" key="3">
    <source>
        <dbReference type="Proteomes" id="UP000824120"/>
    </source>
</evidence>
<dbReference type="Pfam" id="PF24924">
    <property type="entry name" value="DUF7745"/>
    <property type="match status" value="1"/>
</dbReference>
<dbReference type="EMBL" id="JACXVP010000004">
    <property type="protein sequence ID" value="KAG5608096.1"/>
    <property type="molecule type" value="Genomic_DNA"/>
</dbReference>
<dbReference type="InterPro" id="IPR056647">
    <property type="entry name" value="DUF7745"/>
</dbReference>
<feature type="domain" description="DUF7745" evidence="1">
    <location>
        <begin position="2"/>
        <end position="51"/>
    </location>
</feature>
<sequence>MLFKVNPDKYVIRALIQLWDPDRVVFVFKDFELTPTLEEICYFTNLKYRGRGVNGEELTLVPMILVEIFRALEKCKRGKANFFEVPRSRETFHEWNNILKIDIGNGPERKFIKYQVWLREDRNSISPEGEQGFEDIGTMIWIRHSHLGTKVVTPEMWAQMETIM</sequence>
<name>A0A9J5Z845_SOLCO</name>
<keyword evidence="3" id="KW-1185">Reference proteome</keyword>
<comment type="caution">
    <text evidence="2">The sequence shown here is derived from an EMBL/GenBank/DDBJ whole genome shotgun (WGS) entry which is preliminary data.</text>
</comment>
<organism evidence="2 3">
    <name type="scientific">Solanum commersonii</name>
    <name type="common">Commerson's wild potato</name>
    <name type="synonym">Commerson's nightshade</name>
    <dbReference type="NCBI Taxonomy" id="4109"/>
    <lineage>
        <taxon>Eukaryota</taxon>
        <taxon>Viridiplantae</taxon>
        <taxon>Streptophyta</taxon>
        <taxon>Embryophyta</taxon>
        <taxon>Tracheophyta</taxon>
        <taxon>Spermatophyta</taxon>
        <taxon>Magnoliopsida</taxon>
        <taxon>eudicotyledons</taxon>
        <taxon>Gunneridae</taxon>
        <taxon>Pentapetalae</taxon>
        <taxon>asterids</taxon>
        <taxon>lamiids</taxon>
        <taxon>Solanales</taxon>
        <taxon>Solanaceae</taxon>
        <taxon>Solanoideae</taxon>
        <taxon>Solaneae</taxon>
        <taxon>Solanum</taxon>
    </lineage>
</organism>
<dbReference type="OrthoDB" id="994452at2759"/>
<evidence type="ECO:0000313" key="2">
    <source>
        <dbReference type="EMBL" id="KAG5608096.1"/>
    </source>
</evidence>
<gene>
    <name evidence="2" type="ORF">H5410_019377</name>
</gene>